<evidence type="ECO:0000259" key="1">
    <source>
        <dbReference type="Pfam" id="PF08241"/>
    </source>
</evidence>
<dbReference type="EMBL" id="NQIK02000004">
    <property type="protein sequence ID" value="KAF7571523.1"/>
    <property type="molecule type" value="Genomic_DNA"/>
</dbReference>
<dbReference type="PANTHER" id="PTHR43861">
    <property type="entry name" value="TRANS-ACONITATE 2-METHYLTRANSFERASE-RELATED"/>
    <property type="match status" value="1"/>
</dbReference>
<protein>
    <submittedName>
        <fullName evidence="3">Methyltransferase domain containing protein</fullName>
    </submittedName>
    <submittedName>
        <fullName evidence="2">S-adenosyl-L-methionine-dependent methyltransferase</fullName>
    </submittedName>
</protein>
<evidence type="ECO:0000313" key="3">
    <source>
        <dbReference type="EMBL" id="KAI1510549.1"/>
    </source>
</evidence>
<dbReference type="InterPro" id="IPR029063">
    <property type="entry name" value="SAM-dependent_MTases_sf"/>
</dbReference>
<dbReference type="GO" id="GO:0032259">
    <property type="term" value="P:methylation"/>
    <property type="evidence" value="ECO:0007669"/>
    <property type="project" value="UniProtKB-KW"/>
</dbReference>
<dbReference type="AlphaFoldDB" id="A0A2W1I8U2"/>
<comment type="caution">
    <text evidence="2">The sequence shown here is derived from an EMBL/GenBank/DDBJ whole genome shotgun (WGS) entry which is preliminary data.</text>
</comment>
<proteinExistence type="predicted"/>
<reference evidence="2 4" key="1">
    <citation type="journal article" date="2018" name="BMC Genomics">
        <title>Comparative genomics of the wheat fungal pathogen Pyrenophora tritici-repentis reveals chromosomal variations and genome plasticity.</title>
        <authorList>
            <person name="Moolhuijzen P."/>
            <person name="See P.T."/>
            <person name="Hane J.K."/>
            <person name="Shi G."/>
            <person name="Liu Z."/>
            <person name="Oliver R.P."/>
            <person name="Moffat C.S."/>
        </authorList>
    </citation>
    <scope>NUCLEOTIDE SEQUENCE [LARGE SCALE GENOMIC DNA]</scope>
    <source>
        <strain evidence="2">M4</strain>
    </source>
</reference>
<keyword evidence="2" id="KW-0489">Methyltransferase</keyword>
<accession>A0A2W1I8U2</accession>
<evidence type="ECO:0000313" key="2">
    <source>
        <dbReference type="EMBL" id="KAF7571523.1"/>
    </source>
</evidence>
<organism evidence="2 4">
    <name type="scientific">Pyrenophora tritici-repentis</name>
    <dbReference type="NCBI Taxonomy" id="45151"/>
    <lineage>
        <taxon>Eukaryota</taxon>
        <taxon>Fungi</taxon>
        <taxon>Dikarya</taxon>
        <taxon>Ascomycota</taxon>
        <taxon>Pezizomycotina</taxon>
        <taxon>Dothideomycetes</taxon>
        <taxon>Pleosporomycetidae</taxon>
        <taxon>Pleosporales</taxon>
        <taxon>Pleosporineae</taxon>
        <taxon>Pleosporaceae</taxon>
        <taxon>Pyrenophora</taxon>
    </lineage>
</organism>
<dbReference type="OrthoDB" id="2013972at2759"/>
<name>A0A2W1I8U2_9PLEO</name>
<feature type="domain" description="Methyltransferase type 11" evidence="1">
    <location>
        <begin position="48"/>
        <end position="146"/>
    </location>
</feature>
<dbReference type="EMBL" id="NRDI02000016">
    <property type="protein sequence ID" value="KAI1510549.1"/>
    <property type="molecule type" value="Genomic_DNA"/>
</dbReference>
<dbReference type="Gene3D" id="3.40.50.150">
    <property type="entry name" value="Vaccinia Virus protein VP39"/>
    <property type="match status" value="1"/>
</dbReference>
<dbReference type="Pfam" id="PF08241">
    <property type="entry name" value="Methyltransf_11"/>
    <property type="match status" value="1"/>
</dbReference>
<keyword evidence="5" id="KW-1185">Reference proteome</keyword>
<keyword evidence="2" id="KW-0808">Transferase</keyword>
<dbReference type="GO" id="GO:0008757">
    <property type="term" value="F:S-adenosylmethionine-dependent methyltransferase activity"/>
    <property type="evidence" value="ECO:0007669"/>
    <property type="project" value="InterPro"/>
</dbReference>
<reference evidence="5" key="4">
    <citation type="journal article" date="2022" name="Microb. Genom.">
        <title>A global pangenome for the wheat fungal pathogen Pyrenophora tritici-repentis and prediction of effector protein structural homology.</title>
        <authorList>
            <person name="Moolhuijzen P.M."/>
            <person name="See P.T."/>
            <person name="Shi G."/>
            <person name="Powell H.R."/>
            <person name="Cockram J."/>
            <person name="Jorgensen L.N."/>
            <person name="Benslimane H."/>
            <person name="Strelkov S.E."/>
            <person name="Turner J."/>
            <person name="Liu Z."/>
            <person name="Moffat C.S."/>
        </authorList>
    </citation>
    <scope>NUCLEOTIDE SEQUENCE [LARGE SCALE GENOMIC DNA]</scope>
</reference>
<gene>
    <name evidence="3" type="ORF">Ptr86124_010354</name>
    <name evidence="2" type="ORF">PtrM4_090230</name>
</gene>
<reference evidence="3" key="3">
    <citation type="journal article" date="2022" name="bioRxiv">
        <title>A global pangenome for the wheat fungal pathogen Pyrenophora tritici-repentis and prediction of effector protein structural homology.</title>
        <authorList>
            <person name="Moolhuijzen P."/>
            <person name="See P.T."/>
            <person name="Shi G."/>
            <person name="Powell H.R."/>
            <person name="Cockram J."/>
            <person name="Jorgensen L.N."/>
            <person name="Benslimane H."/>
            <person name="Strelkov S.E."/>
            <person name="Turner J."/>
            <person name="Liu Z."/>
            <person name="Moffat C.S."/>
        </authorList>
    </citation>
    <scope>NUCLEOTIDE SEQUENCE</scope>
    <source>
        <strain evidence="3">86-124</strain>
    </source>
</reference>
<evidence type="ECO:0000313" key="4">
    <source>
        <dbReference type="Proteomes" id="UP000245464"/>
    </source>
</evidence>
<dbReference type="CDD" id="cd02440">
    <property type="entry name" value="AdoMet_MTases"/>
    <property type="match status" value="1"/>
</dbReference>
<dbReference type="Proteomes" id="UP000245464">
    <property type="component" value="Chromosome 4"/>
</dbReference>
<sequence>MPAPWWPKQALSIEGASFQNLQRDVTDSIARQLIKELPPITETSVVHDNGCGYGAMTIAIMEANPPVGLQIYATDFNFRFLSQLNAKLTQNPTWPVKVKTMDAQKLAFADNTFDISITNFVFAGLLDDVGAASHILRTLKPGGTGVIAVWKDMPWHVALENAHHKTRGADKPMAPFLRDSQYKKEKIEQVTKKAGLKDVKFIELNAYLNFGTDMKRWADIEWTSLGVPISGWKQRDEEKWEEAVDSIIKELEHCEGHKVEDGVHKIRMIADIAILQK</sequence>
<dbReference type="InterPro" id="IPR013216">
    <property type="entry name" value="Methyltransf_11"/>
</dbReference>
<dbReference type="SUPFAM" id="SSF53335">
    <property type="entry name" value="S-adenosyl-L-methionine-dependent methyltransferases"/>
    <property type="match status" value="1"/>
</dbReference>
<dbReference type="Proteomes" id="UP000249757">
    <property type="component" value="Unassembled WGS sequence"/>
</dbReference>
<evidence type="ECO:0000313" key="5">
    <source>
        <dbReference type="Proteomes" id="UP000249757"/>
    </source>
</evidence>
<reference evidence="3" key="2">
    <citation type="submission" date="2021-05" db="EMBL/GenBank/DDBJ databases">
        <authorList>
            <person name="Moolhuijzen P.M."/>
            <person name="Moffat C.S."/>
        </authorList>
    </citation>
    <scope>NUCLEOTIDE SEQUENCE</scope>
    <source>
        <strain evidence="3">86-124</strain>
    </source>
</reference>